<keyword evidence="1" id="KW-0812">Transmembrane</keyword>
<dbReference type="Proteomes" id="UP001186944">
    <property type="component" value="Unassembled WGS sequence"/>
</dbReference>
<keyword evidence="3" id="KW-1185">Reference proteome</keyword>
<dbReference type="EMBL" id="VSWD01000009">
    <property type="protein sequence ID" value="KAK3093936.1"/>
    <property type="molecule type" value="Genomic_DNA"/>
</dbReference>
<feature type="transmembrane region" description="Helical" evidence="1">
    <location>
        <begin position="115"/>
        <end position="137"/>
    </location>
</feature>
<evidence type="ECO:0000256" key="1">
    <source>
        <dbReference type="SAM" id="Phobius"/>
    </source>
</evidence>
<comment type="caution">
    <text evidence="2">The sequence shown here is derived from an EMBL/GenBank/DDBJ whole genome shotgun (WGS) entry which is preliminary data.</text>
</comment>
<accession>A0AA88Y167</accession>
<sequence>MNIDGGCGWPTGDAYSSRAPGPTSSLLGVMEIFNESLEKIINLKPYWNLVVRDEERYENGRFESQMNSAIQSLTLLQGTLCNYIHSKTDCNSNITVPQQVLNVTRSMRFMRDYVIARDTVNVILCIYLISVLLYGLLLCISGELLDTMANLKFNLLVASNGAAELKASYEMEILHMSYEKVSTLKPYWNIIFNDENNHENGRMSRSIKQVRNRLRAIRNTICKVMRDYYNGTDCNSINVPNVNSFILNLPRNIRFQRDYIIARDTDEILKCVAGQYKTNM</sequence>
<proteinExistence type="predicted"/>
<reference evidence="2" key="1">
    <citation type="submission" date="2019-08" db="EMBL/GenBank/DDBJ databases">
        <title>The improved chromosome-level genome for the pearl oyster Pinctada fucata martensii using PacBio sequencing and Hi-C.</title>
        <authorList>
            <person name="Zheng Z."/>
        </authorList>
    </citation>
    <scope>NUCLEOTIDE SEQUENCE</scope>
    <source>
        <strain evidence="2">ZZ-2019</strain>
        <tissue evidence="2">Adductor muscle</tissue>
    </source>
</reference>
<evidence type="ECO:0000313" key="3">
    <source>
        <dbReference type="Proteomes" id="UP001186944"/>
    </source>
</evidence>
<gene>
    <name evidence="2" type="ORF">FSP39_021995</name>
</gene>
<keyword evidence="1" id="KW-0472">Membrane</keyword>
<dbReference type="AlphaFoldDB" id="A0AA88Y167"/>
<name>A0AA88Y167_PINIB</name>
<organism evidence="2 3">
    <name type="scientific">Pinctada imbricata</name>
    <name type="common">Atlantic pearl-oyster</name>
    <name type="synonym">Pinctada martensii</name>
    <dbReference type="NCBI Taxonomy" id="66713"/>
    <lineage>
        <taxon>Eukaryota</taxon>
        <taxon>Metazoa</taxon>
        <taxon>Spiralia</taxon>
        <taxon>Lophotrochozoa</taxon>
        <taxon>Mollusca</taxon>
        <taxon>Bivalvia</taxon>
        <taxon>Autobranchia</taxon>
        <taxon>Pteriomorphia</taxon>
        <taxon>Pterioida</taxon>
        <taxon>Pterioidea</taxon>
        <taxon>Pteriidae</taxon>
        <taxon>Pinctada</taxon>
    </lineage>
</organism>
<protein>
    <submittedName>
        <fullName evidence="2">Uncharacterized protein</fullName>
    </submittedName>
</protein>
<evidence type="ECO:0000313" key="2">
    <source>
        <dbReference type="EMBL" id="KAK3093936.1"/>
    </source>
</evidence>
<keyword evidence="1" id="KW-1133">Transmembrane helix</keyword>